<dbReference type="AlphaFoldDB" id="A0A897MVR9"/>
<organism evidence="1 2">
    <name type="scientific">Halapricum desulfuricans</name>
    <dbReference type="NCBI Taxonomy" id="2841257"/>
    <lineage>
        <taxon>Archaea</taxon>
        <taxon>Methanobacteriati</taxon>
        <taxon>Methanobacteriota</taxon>
        <taxon>Stenosarchaea group</taxon>
        <taxon>Halobacteria</taxon>
        <taxon>Halobacteriales</taxon>
        <taxon>Haloarculaceae</taxon>
        <taxon>Halapricum</taxon>
    </lineage>
</organism>
<name>A0A897MVR9_9EURY</name>
<protein>
    <submittedName>
        <fullName evidence="1">Uncharacterized protein</fullName>
    </submittedName>
</protein>
<proteinExistence type="predicted"/>
<evidence type="ECO:0000313" key="1">
    <source>
        <dbReference type="EMBL" id="QSG04371.1"/>
    </source>
</evidence>
<sequence>MSYHAILCWPRPRIRLINFLNYRRCCSSDIVAIFTTTTVVMDSQPMIPSFSG</sequence>
<dbReference type="EMBL" id="CP064787">
    <property type="protein sequence ID" value="QSG04371.1"/>
    <property type="molecule type" value="Genomic_DNA"/>
</dbReference>
<evidence type="ECO:0000313" key="2">
    <source>
        <dbReference type="Proteomes" id="UP000663525"/>
    </source>
</evidence>
<accession>A0A897MVR9</accession>
<reference evidence="1" key="1">
    <citation type="submission" date="2020-11" db="EMBL/GenBank/DDBJ databases">
        <title>Carbohydrate-dependent, anaerobic sulfur respiration: A novel catabolism in halophilic archaea.</title>
        <authorList>
            <person name="Sorokin D.Y."/>
            <person name="Messina E."/>
            <person name="Smedile F."/>
            <person name="La Cono V."/>
            <person name="Hallsworth J.E."/>
            <person name="Yakimov M.M."/>
        </authorList>
    </citation>
    <scope>NUCLEOTIDE SEQUENCE</scope>
    <source>
        <strain evidence="1">HSR12-1</strain>
    </source>
</reference>
<dbReference type="Proteomes" id="UP000663525">
    <property type="component" value="Chromosome"/>
</dbReference>
<gene>
    <name evidence="1" type="ORF">HSR121_0008</name>
</gene>